<evidence type="ECO:0000313" key="5">
    <source>
        <dbReference type="EMBL" id="RMB86136.1"/>
    </source>
</evidence>
<dbReference type="AlphaFoldDB" id="A0A3M0IVB4"/>
<dbReference type="PROSITE" id="PS50949">
    <property type="entry name" value="HTH_GNTR"/>
    <property type="match status" value="1"/>
</dbReference>
<keyword evidence="1" id="KW-0805">Transcription regulation</keyword>
<dbReference type="InterPro" id="IPR036390">
    <property type="entry name" value="WH_DNA-bd_sf"/>
</dbReference>
<dbReference type="SMART" id="SM00345">
    <property type="entry name" value="HTH_GNTR"/>
    <property type="match status" value="1"/>
</dbReference>
<keyword evidence="6" id="KW-1185">Reference proteome</keyword>
<keyword evidence="2" id="KW-0238">DNA-binding</keyword>
<dbReference type="PANTHER" id="PTHR43537:SF5">
    <property type="entry name" value="UXU OPERON TRANSCRIPTIONAL REGULATOR"/>
    <property type="match status" value="1"/>
</dbReference>
<dbReference type="CDD" id="cd07377">
    <property type="entry name" value="WHTH_GntR"/>
    <property type="match status" value="1"/>
</dbReference>
<dbReference type="OrthoDB" id="4084810at2"/>
<evidence type="ECO:0000256" key="2">
    <source>
        <dbReference type="ARBA" id="ARBA00023125"/>
    </source>
</evidence>
<reference evidence="5 6" key="1">
    <citation type="submission" date="2017-11" db="EMBL/GenBank/DDBJ databases">
        <title>Draft genome of actinobacteria isolated from guarana (Paullinia cupana (Mart.) Ducke.</title>
        <authorList>
            <person name="Siqueira K.A."/>
            <person name="Liotti R.G."/>
            <person name="Mendes T.A.O."/>
            <person name="Soares M.A."/>
        </authorList>
    </citation>
    <scope>NUCLEOTIDE SEQUENCE [LARGE SCALE GENOMIC DNA]</scope>
    <source>
        <strain evidence="5 6">193</strain>
    </source>
</reference>
<accession>A0A3M0IVB4</accession>
<dbReference type="EMBL" id="PENI01000005">
    <property type="protein sequence ID" value="RMB86136.1"/>
    <property type="molecule type" value="Genomic_DNA"/>
</dbReference>
<evidence type="ECO:0000313" key="6">
    <source>
        <dbReference type="Proteomes" id="UP000270471"/>
    </source>
</evidence>
<sequence length="231" mass="25182">MSAPSQESKSQVAYRWIRERIAAGVFGPGYRLVLSSLATELAMSVVPVREAVRALTAEGLVTFERNVGARVAAVDGAQYRFTMQTISVLESAATTLAAPFLTWDDIARARGLNDVVRRGLPDLDPRVFREVNQELHRTLYAKCPNPRLLDIIRAEWVRLGHLHGSAFGIAPGRAAAAVLEHEALIDLVESGAPAEEIERAARRHRAGSLTADLAARHPEMNFCDLPVPEGA</sequence>
<dbReference type="Pfam" id="PF00392">
    <property type="entry name" value="GntR"/>
    <property type="match status" value="1"/>
</dbReference>
<protein>
    <submittedName>
        <fullName evidence="5">GntR family transcriptional regulator</fullName>
    </submittedName>
</protein>
<dbReference type="Pfam" id="PF07729">
    <property type="entry name" value="FCD"/>
    <property type="match status" value="1"/>
</dbReference>
<evidence type="ECO:0000256" key="1">
    <source>
        <dbReference type="ARBA" id="ARBA00023015"/>
    </source>
</evidence>
<dbReference type="Gene3D" id="1.20.120.530">
    <property type="entry name" value="GntR ligand-binding domain-like"/>
    <property type="match status" value="1"/>
</dbReference>
<dbReference type="Gene3D" id="1.10.10.10">
    <property type="entry name" value="Winged helix-like DNA-binding domain superfamily/Winged helix DNA-binding domain"/>
    <property type="match status" value="1"/>
</dbReference>
<dbReference type="InterPro" id="IPR000524">
    <property type="entry name" value="Tscrpt_reg_HTH_GntR"/>
</dbReference>
<feature type="domain" description="HTH gntR-type" evidence="4">
    <location>
        <begin position="7"/>
        <end position="74"/>
    </location>
</feature>
<dbReference type="SUPFAM" id="SSF46785">
    <property type="entry name" value="Winged helix' DNA-binding domain"/>
    <property type="match status" value="1"/>
</dbReference>
<dbReference type="InterPro" id="IPR008920">
    <property type="entry name" value="TF_FadR/GntR_C"/>
</dbReference>
<organism evidence="5 6">
    <name type="scientific">Streptomyces shenzhenensis</name>
    <dbReference type="NCBI Taxonomy" id="943815"/>
    <lineage>
        <taxon>Bacteria</taxon>
        <taxon>Bacillati</taxon>
        <taxon>Actinomycetota</taxon>
        <taxon>Actinomycetes</taxon>
        <taxon>Kitasatosporales</taxon>
        <taxon>Streptomycetaceae</taxon>
        <taxon>Streptomyces</taxon>
    </lineage>
</organism>
<comment type="caution">
    <text evidence="5">The sequence shown here is derived from an EMBL/GenBank/DDBJ whole genome shotgun (WGS) entry which is preliminary data.</text>
</comment>
<name>A0A3M0IVB4_9ACTN</name>
<dbReference type="RefSeq" id="WP_121889242.1">
    <property type="nucleotide sequence ID" value="NZ_PENI01000005.1"/>
</dbReference>
<dbReference type="GO" id="GO:0003677">
    <property type="term" value="F:DNA binding"/>
    <property type="evidence" value="ECO:0007669"/>
    <property type="project" value="UniProtKB-KW"/>
</dbReference>
<evidence type="ECO:0000259" key="4">
    <source>
        <dbReference type="PROSITE" id="PS50949"/>
    </source>
</evidence>
<dbReference type="SUPFAM" id="SSF48008">
    <property type="entry name" value="GntR ligand-binding domain-like"/>
    <property type="match status" value="1"/>
</dbReference>
<keyword evidence="3" id="KW-0804">Transcription</keyword>
<gene>
    <name evidence="5" type="ORF">CTZ28_10655</name>
</gene>
<dbReference type="PANTHER" id="PTHR43537">
    <property type="entry name" value="TRANSCRIPTIONAL REGULATOR, GNTR FAMILY"/>
    <property type="match status" value="1"/>
</dbReference>
<evidence type="ECO:0000256" key="3">
    <source>
        <dbReference type="ARBA" id="ARBA00023163"/>
    </source>
</evidence>
<dbReference type="GO" id="GO:0003700">
    <property type="term" value="F:DNA-binding transcription factor activity"/>
    <property type="evidence" value="ECO:0007669"/>
    <property type="project" value="InterPro"/>
</dbReference>
<dbReference type="Proteomes" id="UP000270471">
    <property type="component" value="Unassembled WGS sequence"/>
</dbReference>
<proteinExistence type="predicted"/>
<dbReference type="InterPro" id="IPR011711">
    <property type="entry name" value="GntR_C"/>
</dbReference>
<dbReference type="InterPro" id="IPR036388">
    <property type="entry name" value="WH-like_DNA-bd_sf"/>
</dbReference>